<sequence length="54" mass="6144">MGFATQKSLQDITNELLFDNFELKFVIIYAIFTRLGSLRIPNISENAVFRGSGF</sequence>
<dbReference type="AlphaFoldDB" id="A0A388SGB0"/>
<accession>A0A388SGB0</accession>
<comment type="caution">
    <text evidence="1">The sequence shown here is derived from an EMBL/GenBank/DDBJ whole genome shotgun (WGS) entry which is preliminary data.</text>
</comment>
<dbReference type="Proteomes" id="UP000266091">
    <property type="component" value="Unassembled WGS sequence"/>
</dbReference>
<keyword evidence="2" id="KW-1185">Reference proteome</keyword>
<gene>
    <name evidence="1" type="ORF">MESMUL_20670</name>
</gene>
<proteinExistence type="predicted"/>
<evidence type="ECO:0000313" key="2">
    <source>
        <dbReference type="Proteomes" id="UP000266091"/>
    </source>
</evidence>
<organism evidence="1 2">
    <name type="scientific">Mesosutterella multiformis</name>
    <dbReference type="NCBI Taxonomy" id="2259133"/>
    <lineage>
        <taxon>Bacteria</taxon>
        <taxon>Pseudomonadati</taxon>
        <taxon>Pseudomonadota</taxon>
        <taxon>Betaproteobacteria</taxon>
        <taxon>Burkholderiales</taxon>
        <taxon>Sutterellaceae</taxon>
        <taxon>Mesosutterella</taxon>
    </lineage>
</organism>
<evidence type="ECO:0000313" key="1">
    <source>
        <dbReference type="EMBL" id="GBO94713.1"/>
    </source>
</evidence>
<protein>
    <submittedName>
        <fullName evidence="1">Uncharacterized protein</fullName>
    </submittedName>
</protein>
<reference evidence="1 2" key="1">
    <citation type="journal article" date="2018" name="Int. J. Syst. Evol. Microbiol.">
        <title>Mesosutterella multiformis gen. nov., sp. nov., a member of the family Sutterellaceae and Sutterella megalosphaeroides sp. nov., isolated from human faeces.</title>
        <authorList>
            <person name="Sakamoto M."/>
            <person name="Ikeyama N."/>
            <person name="Kunihiro T."/>
            <person name="Iino T."/>
            <person name="Yuki M."/>
            <person name="Ohkuma M."/>
        </authorList>
    </citation>
    <scope>NUCLEOTIDE SEQUENCE [LARGE SCALE GENOMIC DNA]</scope>
    <source>
        <strain evidence="1 2">4NBBH2</strain>
    </source>
</reference>
<dbReference type="EMBL" id="BGZJ01000002">
    <property type="protein sequence ID" value="GBO94713.1"/>
    <property type="molecule type" value="Genomic_DNA"/>
</dbReference>
<name>A0A388SGB0_9BURK</name>